<dbReference type="AlphaFoldDB" id="A0A1S7LJZ6"/>
<organism evidence="1">
    <name type="scientific">Magnetococcus massalia (strain MO-1)</name>
    <dbReference type="NCBI Taxonomy" id="451514"/>
    <lineage>
        <taxon>Bacteria</taxon>
        <taxon>Pseudomonadati</taxon>
        <taxon>Pseudomonadota</taxon>
        <taxon>Magnetococcia</taxon>
        <taxon>Magnetococcales</taxon>
        <taxon>Magnetococcaceae</taxon>
        <taxon>Magnetococcus</taxon>
    </lineage>
</organism>
<name>A0A1S7LJZ6_MAGMO</name>
<dbReference type="EMBL" id="LO017727">
    <property type="protein sequence ID" value="CRH06723.1"/>
    <property type="molecule type" value="Genomic_DNA"/>
</dbReference>
<accession>A0A1S7LJZ6</accession>
<sequence length="55" mass="6091">MPTCPQAWPANQQAHVKHRKAALQMSKDNKFTPAWVQKEGVLAFSGPTCKHGGFQ</sequence>
<gene>
    <name evidence="1" type="ORF">MAGMO_2566</name>
</gene>
<evidence type="ECO:0000313" key="1">
    <source>
        <dbReference type="EMBL" id="CRH06723.1"/>
    </source>
</evidence>
<protein>
    <submittedName>
        <fullName evidence="1">Uncharacterized protein</fullName>
    </submittedName>
</protein>
<reference evidence="1" key="1">
    <citation type="submission" date="2015-04" db="EMBL/GenBank/DDBJ databases">
        <authorList>
            <person name="Syromyatnikov M.Y."/>
            <person name="Popov V.N."/>
        </authorList>
    </citation>
    <scope>NUCLEOTIDE SEQUENCE</scope>
    <source>
        <strain evidence="1">MO-1</strain>
    </source>
</reference>
<proteinExistence type="predicted"/>